<gene>
    <name evidence="1" type="ORF">C7431_11023</name>
</gene>
<sequence>MNEPGFRQICLLAPVLSPLVVSSCSTHRKDLSVGKNGLETVRFHVQAWRYTPARGASVASALELSAPLPESDSIYLSYLRAIDITQRLSRAGKADLLLEGRAGSCPGVPVIFSSSGTEGQFNASLTPYVFMREDIIDFDIIGKFPFRKSDVPEDMFRQTGGVNLKAGEMILTLHPVRDGWVIWLISRET</sequence>
<evidence type="ECO:0000313" key="1">
    <source>
        <dbReference type="EMBL" id="PWK94529.1"/>
    </source>
</evidence>
<name>A0A2V2BDB2_9GAMM</name>
<reference evidence="1 2" key="1">
    <citation type="submission" date="2018-05" db="EMBL/GenBank/DDBJ databases">
        <title>Genomic Encyclopedia of Type Strains, Phase IV (KMG-V): Genome sequencing to study the core and pangenomes of soil and plant-associated prokaryotes.</title>
        <authorList>
            <person name="Whitman W."/>
        </authorList>
    </citation>
    <scope>NUCLEOTIDE SEQUENCE [LARGE SCALE GENOMIC DNA]</scope>
    <source>
        <strain evidence="1 2">PNA 200-10</strain>
    </source>
</reference>
<comment type="caution">
    <text evidence="1">The sequence shown here is derived from an EMBL/GenBank/DDBJ whole genome shotgun (WGS) entry which is preliminary data.</text>
</comment>
<dbReference type="Proteomes" id="UP000245981">
    <property type="component" value="Unassembled WGS sequence"/>
</dbReference>
<protein>
    <recommendedName>
        <fullName evidence="3">Lipoprotein</fullName>
    </recommendedName>
</protein>
<dbReference type="EMBL" id="QGHF01000010">
    <property type="protein sequence ID" value="PWK94529.1"/>
    <property type="molecule type" value="Genomic_DNA"/>
</dbReference>
<dbReference type="RefSeq" id="WP_088900959.1">
    <property type="nucleotide sequence ID" value="NZ_QGHF01000010.1"/>
</dbReference>
<dbReference type="AlphaFoldDB" id="A0A2V2BDB2"/>
<evidence type="ECO:0000313" key="2">
    <source>
        <dbReference type="Proteomes" id="UP000245981"/>
    </source>
</evidence>
<organism evidence="1 2">
    <name type="scientific">Pantoea allii</name>
    <dbReference type="NCBI Taxonomy" id="574096"/>
    <lineage>
        <taxon>Bacteria</taxon>
        <taxon>Pseudomonadati</taxon>
        <taxon>Pseudomonadota</taxon>
        <taxon>Gammaproteobacteria</taxon>
        <taxon>Enterobacterales</taxon>
        <taxon>Erwiniaceae</taxon>
        <taxon>Pantoea</taxon>
    </lineage>
</organism>
<evidence type="ECO:0008006" key="3">
    <source>
        <dbReference type="Google" id="ProtNLM"/>
    </source>
</evidence>
<accession>A0A2V2BDB2</accession>
<dbReference type="PROSITE" id="PS51257">
    <property type="entry name" value="PROKAR_LIPOPROTEIN"/>
    <property type="match status" value="1"/>
</dbReference>
<proteinExistence type="predicted"/>